<dbReference type="AlphaFoldDB" id="A0AAU8DKC0"/>
<dbReference type="Gene3D" id="3.40.960.10">
    <property type="entry name" value="VSR Endonuclease"/>
    <property type="match status" value="1"/>
</dbReference>
<dbReference type="InterPro" id="IPR011335">
    <property type="entry name" value="Restrct_endonuc-II-like"/>
</dbReference>
<proteinExistence type="predicted"/>
<dbReference type="Pfam" id="PF04480">
    <property type="entry name" value="DUF559"/>
    <property type="match status" value="1"/>
</dbReference>
<name>A0AAU8DKC0_9ACTN</name>
<sequence length="294" mass="31982">MSTGRRHVQISAALAEGGGVVLARSHPTLRRTLLREVERGTLASPMWGTFVAAGAERNPLVLAAVLCAVCPEAVIAGWTAAALTFWPGKECLPIRAINLAVGRAPSWLSASRASVPPELVLTRGSLRLTCPELTALDLAVESQGESIFALLRSETGSVEGLKTALALLPGRRGNAARGRALGRAANNPWSGGEQQFQQFLLNEQLTEFVGNLRVRVFGRTYRVDLALPRLKIGIEFDSIAHHTDRKSFEADRRKHNDLEAAGWRILHVTWQMLVGGPDEVLRRIRQLIVGVART</sequence>
<reference evidence="2" key="1">
    <citation type="submission" date="2024-05" db="EMBL/GenBank/DDBJ databases">
        <authorList>
            <person name="Cai S.Y."/>
            <person name="Jin L.M."/>
            <person name="Li H.R."/>
        </authorList>
    </citation>
    <scope>NUCLEOTIDE SEQUENCE</scope>
    <source>
        <strain evidence="2">A5-74</strain>
    </source>
</reference>
<dbReference type="SUPFAM" id="SSF52980">
    <property type="entry name" value="Restriction endonuclease-like"/>
    <property type="match status" value="1"/>
</dbReference>
<accession>A0AAU8DKC0</accession>
<evidence type="ECO:0000259" key="1">
    <source>
        <dbReference type="Pfam" id="PF04480"/>
    </source>
</evidence>
<dbReference type="InterPro" id="IPR007569">
    <property type="entry name" value="DUF559"/>
</dbReference>
<dbReference type="RefSeq" id="WP_353648300.1">
    <property type="nucleotide sequence ID" value="NZ_CP159218.1"/>
</dbReference>
<gene>
    <name evidence="2" type="ORF">ABLG96_15815</name>
</gene>
<organism evidence="2">
    <name type="scientific">Nakamurella sp. A5-74</name>
    <dbReference type="NCBI Taxonomy" id="3158264"/>
    <lineage>
        <taxon>Bacteria</taxon>
        <taxon>Bacillati</taxon>
        <taxon>Actinomycetota</taxon>
        <taxon>Actinomycetes</taxon>
        <taxon>Nakamurellales</taxon>
        <taxon>Nakamurellaceae</taxon>
        <taxon>Nakamurella</taxon>
    </lineage>
</organism>
<dbReference type="EMBL" id="CP159218">
    <property type="protein sequence ID" value="XCG62685.1"/>
    <property type="molecule type" value="Genomic_DNA"/>
</dbReference>
<evidence type="ECO:0000313" key="2">
    <source>
        <dbReference type="EMBL" id="XCG62685.1"/>
    </source>
</evidence>
<feature type="domain" description="DUF559" evidence="1">
    <location>
        <begin position="193"/>
        <end position="287"/>
    </location>
</feature>
<protein>
    <submittedName>
        <fullName evidence="2">DUF559 domain-containing protein</fullName>
    </submittedName>
</protein>